<sequence>MNLSTHFENELRRNGYLFRRYWIESIFLLGLVITLFGGFVFAVLSFNESSWSSGAVDRLIVGFALWLFANGAVNGAMGDVMEETEQRTLEQICISPLPLEKLLLIRASVKMLTSLLFLLIALTIVDKLTAARLQINFSVMLALALGALPSLLGIGYALAGLLLVVKRGAVVQIVILPAIIGLVSLPAFPVNVFAALPYSLGAAAARAASGGARIDAGVYVTVGLNSLLYFVFGLLVFRWFEKRARRDGVLGHL</sequence>
<feature type="transmembrane region" description="Helical" evidence="1">
    <location>
        <begin position="102"/>
        <end position="125"/>
    </location>
</feature>
<evidence type="ECO:0008006" key="4">
    <source>
        <dbReference type="Google" id="ProtNLM"/>
    </source>
</evidence>
<reference evidence="2 3" key="1">
    <citation type="submission" date="2021-12" db="EMBL/GenBank/DDBJ databases">
        <title>Genome seq of P8.</title>
        <authorList>
            <person name="Seo T."/>
        </authorList>
    </citation>
    <scope>NUCLEOTIDE SEQUENCE [LARGE SCALE GENOMIC DNA]</scope>
    <source>
        <strain evidence="2 3">P8</strain>
    </source>
</reference>
<evidence type="ECO:0000256" key="1">
    <source>
        <dbReference type="SAM" id="Phobius"/>
    </source>
</evidence>
<feature type="transmembrane region" description="Helical" evidence="1">
    <location>
        <begin position="216"/>
        <end position="237"/>
    </location>
</feature>
<evidence type="ECO:0000313" key="3">
    <source>
        <dbReference type="Proteomes" id="UP001200741"/>
    </source>
</evidence>
<feature type="transmembrane region" description="Helical" evidence="1">
    <location>
        <begin position="21"/>
        <end position="47"/>
    </location>
</feature>
<protein>
    <recommendedName>
        <fullName evidence="4">ABC transporter permease</fullName>
    </recommendedName>
</protein>
<feature type="transmembrane region" description="Helical" evidence="1">
    <location>
        <begin position="137"/>
        <end position="163"/>
    </location>
</feature>
<keyword evidence="1" id="KW-0812">Transmembrane</keyword>
<proteinExistence type="predicted"/>
<feature type="transmembrane region" description="Helical" evidence="1">
    <location>
        <begin position="170"/>
        <end position="196"/>
    </location>
</feature>
<gene>
    <name evidence="2" type="ORF">LXT13_28070</name>
</gene>
<organism evidence="2 3">
    <name type="scientific">Pelomonas cellulosilytica</name>
    <dbReference type="NCBI Taxonomy" id="2906762"/>
    <lineage>
        <taxon>Bacteria</taxon>
        <taxon>Pseudomonadati</taxon>
        <taxon>Pseudomonadota</taxon>
        <taxon>Betaproteobacteria</taxon>
        <taxon>Burkholderiales</taxon>
        <taxon>Sphaerotilaceae</taxon>
        <taxon>Roseateles</taxon>
    </lineage>
</organism>
<feature type="transmembrane region" description="Helical" evidence="1">
    <location>
        <begin position="59"/>
        <end position="81"/>
    </location>
</feature>
<name>A0ABS8Y3B8_9BURK</name>
<accession>A0ABS8Y3B8</accession>
<dbReference type="Proteomes" id="UP001200741">
    <property type="component" value="Unassembled WGS sequence"/>
</dbReference>
<keyword evidence="1" id="KW-1133">Transmembrane helix</keyword>
<dbReference type="RefSeq" id="WP_233375719.1">
    <property type="nucleotide sequence ID" value="NZ_JAJTWU010000022.1"/>
</dbReference>
<dbReference type="EMBL" id="JAJTWU010000022">
    <property type="protein sequence ID" value="MCE4558235.1"/>
    <property type="molecule type" value="Genomic_DNA"/>
</dbReference>
<keyword evidence="1" id="KW-0472">Membrane</keyword>
<evidence type="ECO:0000313" key="2">
    <source>
        <dbReference type="EMBL" id="MCE4558235.1"/>
    </source>
</evidence>
<keyword evidence="3" id="KW-1185">Reference proteome</keyword>
<comment type="caution">
    <text evidence="2">The sequence shown here is derived from an EMBL/GenBank/DDBJ whole genome shotgun (WGS) entry which is preliminary data.</text>
</comment>